<feature type="chain" id="PRO_5040534242" description="Carboxypeptidase" evidence="2">
    <location>
        <begin position="19"/>
        <end position="574"/>
    </location>
</feature>
<evidence type="ECO:0000313" key="3">
    <source>
        <dbReference type="EMBL" id="CAI5441722.1"/>
    </source>
</evidence>
<feature type="signal peptide" evidence="2">
    <location>
        <begin position="1"/>
        <end position="18"/>
    </location>
</feature>
<name>A0A9P1I957_9PELO</name>
<keyword evidence="2" id="KW-0121">Carboxypeptidase</keyword>
<keyword evidence="2" id="KW-0378">Hydrolase</keyword>
<dbReference type="Pfam" id="PF00450">
    <property type="entry name" value="Peptidase_S10"/>
    <property type="match status" value="1"/>
</dbReference>
<evidence type="ECO:0000256" key="2">
    <source>
        <dbReference type="RuleBase" id="RU361156"/>
    </source>
</evidence>
<dbReference type="GO" id="GO:0004185">
    <property type="term" value="F:serine-type carboxypeptidase activity"/>
    <property type="evidence" value="ECO:0007669"/>
    <property type="project" value="UniProtKB-UniRule"/>
</dbReference>
<dbReference type="Gene3D" id="3.40.50.1820">
    <property type="entry name" value="alpha/beta hydrolase"/>
    <property type="match status" value="1"/>
</dbReference>
<dbReference type="PROSITE" id="PS00131">
    <property type="entry name" value="CARBOXYPEPT_SER_SER"/>
    <property type="match status" value="1"/>
</dbReference>
<keyword evidence="2" id="KW-0645">Protease</keyword>
<dbReference type="InterPro" id="IPR033124">
    <property type="entry name" value="Ser_caboxypep_his_AS"/>
</dbReference>
<dbReference type="EC" id="3.4.16.-" evidence="2"/>
<comment type="similarity">
    <text evidence="1 2">Belongs to the peptidase S10 family.</text>
</comment>
<dbReference type="PANTHER" id="PTHR11802:SF70">
    <property type="entry name" value="SERINE CARBOXYPEPTIDASE CTSA-3.1"/>
    <property type="match status" value="1"/>
</dbReference>
<dbReference type="FunFam" id="3.40.50.12670:FF:000002">
    <property type="entry name" value="Carboxypeptidase"/>
    <property type="match status" value="1"/>
</dbReference>
<evidence type="ECO:0000256" key="1">
    <source>
        <dbReference type="ARBA" id="ARBA00009431"/>
    </source>
</evidence>
<gene>
    <name evidence="3" type="ORF">CAMP_LOCUS4359</name>
</gene>
<dbReference type="EMBL" id="CANHGI010000002">
    <property type="protein sequence ID" value="CAI5441722.1"/>
    <property type="molecule type" value="Genomic_DNA"/>
</dbReference>
<dbReference type="InterPro" id="IPR001563">
    <property type="entry name" value="Peptidase_S10"/>
</dbReference>
<keyword evidence="2" id="KW-0732">Signal</keyword>
<dbReference type="GO" id="GO:0006508">
    <property type="term" value="P:proteolysis"/>
    <property type="evidence" value="ECO:0007669"/>
    <property type="project" value="UniProtKB-KW"/>
</dbReference>
<dbReference type="InterPro" id="IPR018202">
    <property type="entry name" value="Ser_caboxypep_ser_AS"/>
</dbReference>
<dbReference type="Proteomes" id="UP001152747">
    <property type="component" value="Unassembled WGS sequence"/>
</dbReference>
<dbReference type="InterPro" id="IPR029058">
    <property type="entry name" value="AB_hydrolase_fold"/>
</dbReference>
<dbReference type="SUPFAM" id="SSF53474">
    <property type="entry name" value="alpha/beta-Hydrolases"/>
    <property type="match status" value="1"/>
</dbReference>
<sequence>MNRFILSAILLTISAVSAQQENDLVKNLPGLLFEVNFKTYSGFVDANANGTWKMHYTLTESRSNPDADPLLVWFNGGPGCSSLGGLFEELGPFYVNYDGETLYENPYAWNAKANVLYLESPIGVGFSYDTTTPNYFQANDDQTAGQNFLALTNFFTVAQPKYANRTFFLSGESYAGIYIPMLTDLLTTAINNNSFPNPNFAGSAIGNGFMNVAGLLNALVLWSGYHGRISIQDWEQIKTQCVKGADIDYFDFSQFTNASNKIDFAGDGSVCGNLIDPLISQNAFGDGGFDQYNFYQECYDVSSFQAPAPTPAPGKRTKRASHFNGQSSIKKNLRKPNNLAFTGTSNLNANTAALINRYSNDNNWGYFCWNEDAVGKYLNTDAVQTALNIPQAWKDQKNTWQDCRDSIYNNYVLTYNTTNQFFKNIITNVKTDFRFLIYNGDVDTVCNYLGDAYHIKKVAEENNLTTNSRTPWFYSDNRQLAGYVQTYTGQNANNATITIDVLTVKGAGHMVPFDRAGPSVQMITNFIFAASKGNVNYTDNSNFDTNIKLSPLVTGSSSTNFTMFILAIVALFAF</sequence>
<accession>A0A9P1I957</accession>
<dbReference type="Gene3D" id="3.40.50.12670">
    <property type="match status" value="1"/>
</dbReference>
<proteinExistence type="inferred from homology"/>
<evidence type="ECO:0000313" key="4">
    <source>
        <dbReference type="Proteomes" id="UP001152747"/>
    </source>
</evidence>
<protein>
    <recommendedName>
        <fullName evidence="2">Carboxypeptidase</fullName>
        <ecNumber evidence="2">3.4.16.-</ecNumber>
    </recommendedName>
</protein>
<dbReference type="PROSITE" id="PS00560">
    <property type="entry name" value="CARBOXYPEPT_SER_HIS"/>
    <property type="match status" value="1"/>
</dbReference>
<dbReference type="AlphaFoldDB" id="A0A9P1I957"/>
<dbReference type="PANTHER" id="PTHR11802">
    <property type="entry name" value="SERINE PROTEASE FAMILY S10 SERINE CARBOXYPEPTIDASE"/>
    <property type="match status" value="1"/>
</dbReference>
<comment type="caution">
    <text evidence="3">The sequence shown here is derived from an EMBL/GenBank/DDBJ whole genome shotgun (WGS) entry which is preliminary data.</text>
</comment>
<organism evidence="3 4">
    <name type="scientific">Caenorhabditis angaria</name>
    <dbReference type="NCBI Taxonomy" id="860376"/>
    <lineage>
        <taxon>Eukaryota</taxon>
        <taxon>Metazoa</taxon>
        <taxon>Ecdysozoa</taxon>
        <taxon>Nematoda</taxon>
        <taxon>Chromadorea</taxon>
        <taxon>Rhabditida</taxon>
        <taxon>Rhabditina</taxon>
        <taxon>Rhabditomorpha</taxon>
        <taxon>Rhabditoidea</taxon>
        <taxon>Rhabditidae</taxon>
        <taxon>Peloderinae</taxon>
        <taxon>Caenorhabditis</taxon>
    </lineage>
</organism>
<reference evidence="3" key="1">
    <citation type="submission" date="2022-11" db="EMBL/GenBank/DDBJ databases">
        <authorList>
            <person name="Kikuchi T."/>
        </authorList>
    </citation>
    <scope>NUCLEOTIDE SEQUENCE</scope>
    <source>
        <strain evidence="3">PS1010</strain>
    </source>
</reference>
<keyword evidence="4" id="KW-1185">Reference proteome</keyword>
<dbReference type="PRINTS" id="PR00724">
    <property type="entry name" value="CRBOXYPTASEC"/>
</dbReference>
<dbReference type="OrthoDB" id="443318at2759"/>